<evidence type="ECO:0000313" key="3">
    <source>
        <dbReference type="Proteomes" id="UP001523550"/>
    </source>
</evidence>
<feature type="domain" description="DUF2779" evidence="1">
    <location>
        <begin position="303"/>
        <end position="426"/>
    </location>
</feature>
<sequence length="498" mass="55698">MSARKAKNSRISKSRFISGTQCPLRLWYDIHARHLAAPPDEGLEAVFATGHAVGELAQKRWSGGVLVDGPYWEVERAIERTQALMADLSVPAIYEAAIEHRGVLTRVDILARAPEGGWDLVEVKSSTRVKEPFDTDVALQYWILRGAGLDVRRAGVLVLNRDYVYPGGEYDLDQLFHFEDLTADSEHRLGEIEAQVFAFQEVVASEEPEVEIGDHCFTPYDCPYYGHCSRDVEFSEQPIDWLPRLGKKRDELRAIGAESIDEIPDGFPLSNVQERVRRCVASGEAWVSPALGRALERVEWPLYFLDFEAAMPALPRWPGTSPYGTVPFQFSCHSQARPDAELEHSEFLATSDDDPREALARALLECLGEQGSIIVYSSYESRVLGLLADAVPALRGELLALRDRLCDLLPVVRDHYCHPGFRGSYSIKAVLPVLAPGMDYGDLEVADGQAAARSWLQMLDCADAAERERLENALRVYCRQDSLAMVRIREALLRVVGR</sequence>
<dbReference type="EMBL" id="JALJYF010000002">
    <property type="protein sequence ID" value="MCP1727604.1"/>
    <property type="molecule type" value="Genomic_DNA"/>
</dbReference>
<accession>A0ABT1G8G3</accession>
<reference evidence="2 3" key="1">
    <citation type="submission" date="2022-03" db="EMBL/GenBank/DDBJ databases">
        <title>Genomic Encyclopedia of Type Strains, Phase III (KMG-III): the genomes of soil and plant-associated and newly described type strains.</title>
        <authorList>
            <person name="Whitman W."/>
        </authorList>
    </citation>
    <scope>NUCLEOTIDE SEQUENCE [LARGE SCALE GENOMIC DNA]</scope>
    <source>
        <strain evidence="2 3">BSker1</strain>
    </source>
</reference>
<dbReference type="InterPro" id="IPR021301">
    <property type="entry name" value="DUF2779"/>
</dbReference>
<dbReference type="RefSeq" id="WP_253448058.1">
    <property type="nucleotide sequence ID" value="NZ_JALJYF010000002.1"/>
</dbReference>
<name>A0ABT1G8G3_9GAMM</name>
<evidence type="ECO:0000259" key="1">
    <source>
        <dbReference type="Pfam" id="PF11074"/>
    </source>
</evidence>
<protein>
    <recommendedName>
        <fullName evidence="1">DUF2779 domain-containing protein</fullName>
    </recommendedName>
</protein>
<dbReference type="InterPro" id="IPR011604">
    <property type="entry name" value="PDDEXK-like_dom_sf"/>
</dbReference>
<comment type="caution">
    <text evidence="2">The sequence shown here is derived from an EMBL/GenBank/DDBJ whole genome shotgun (WGS) entry which is preliminary data.</text>
</comment>
<evidence type="ECO:0000313" key="2">
    <source>
        <dbReference type="EMBL" id="MCP1727604.1"/>
    </source>
</evidence>
<dbReference type="Pfam" id="PF11074">
    <property type="entry name" value="DUF2779"/>
    <property type="match status" value="1"/>
</dbReference>
<dbReference type="Gene3D" id="3.90.320.10">
    <property type="match status" value="1"/>
</dbReference>
<organism evidence="2 3">
    <name type="scientific">Natronospira proteinivora</name>
    <dbReference type="NCBI Taxonomy" id="1807133"/>
    <lineage>
        <taxon>Bacteria</taxon>
        <taxon>Pseudomonadati</taxon>
        <taxon>Pseudomonadota</taxon>
        <taxon>Gammaproteobacteria</taxon>
        <taxon>Natronospirales</taxon>
        <taxon>Natronospiraceae</taxon>
        <taxon>Natronospira</taxon>
    </lineage>
</organism>
<proteinExistence type="predicted"/>
<keyword evidence="3" id="KW-1185">Reference proteome</keyword>
<gene>
    <name evidence="2" type="ORF">J2T60_001604</name>
</gene>
<dbReference type="Proteomes" id="UP001523550">
    <property type="component" value="Unassembled WGS sequence"/>
</dbReference>